<evidence type="ECO:0000256" key="1">
    <source>
        <dbReference type="SAM" id="MobiDB-lite"/>
    </source>
</evidence>
<dbReference type="Proteomes" id="UP001235939">
    <property type="component" value="Chromosome 07"/>
</dbReference>
<feature type="compositionally biased region" description="Polar residues" evidence="1">
    <location>
        <begin position="103"/>
        <end position="134"/>
    </location>
</feature>
<organism evidence="2 3">
    <name type="scientific">Cordylochernes scorpioides</name>
    <dbReference type="NCBI Taxonomy" id="51811"/>
    <lineage>
        <taxon>Eukaryota</taxon>
        <taxon>Metazoa</taxon>
        <taxon>Ecdysozoa</taxon>
        <taxon>Arthropoda</taxon>
        <taxon>Chelicerata</taxon>
        <taxon>Arachnida</taxon>
        <taxon>Pseudoscorpiones</taxon>
        <taxon>Cheliferoidea</taxon>
        <taxon>Chernetidae</taxon>
        <taxon>Cordylochernes</taxon>
    </lineage>
</organism>
<evidence type="ECO:0000313" key="2">
    <source>
        <dbReference type="EMBL" id="UYV69723.1"/>
    </source>
</evidence>
<reference evidence="2 3" key="1">
    <citation type="submission" date="2022-01" db="EMBL/GenBank/DDBJ databases">
        <title>A chromosomal length assembly of Cordylochernes scorpioides.</title>
        <authorList>
            <person name="Zeh D."/>
            <person name="Zeh J."/>
        </authorList>
    </citation>
    <scope>NUCLEOTIDE SEQUENCE [LARGE SCALE GENOMIC DNA]</scope>
    <source>
        <strain evidence="2">IN4F17</strain>
        <tissue evidence="2">Whole Body</tissue>
    </source>
</reference>
<name>A0ABY6KLK8_9ARAC</name>
<dbReference type="EMBL" id="CP092869">
    <property type="protein sequence ID" value="UYV69723.1"/>
    <property type="molecule type" value="Genomic_DNA"/>
</dbReference>
<feature type="region of interest" description="Disordered" evidence="1">
    <location>
        <begin position="91"/>
        <end position="134"/>
    </location>
</feature>
<gene>
    <name evidence="2" type="ORF">LAZ67_7000463</name>
</gene>
<accession>A0ABY6KLK8</accession>
<protein>
    <submittedName>
        <fullName evidence="2">Uncharacterized protein</fullName>
    </submittedName>
</protein>
<evidence type="ECO:0000313" key="3">
    <source>
        <dbReference type="Proteomes" id="UP001235939"/>
    </source>
</evidence>
<keyword evidence="3" id="KW-1185">Reference proteome</keyword>
<sequence length="134" mass="14900">MFIDGEKVFPVCSRCSNSTATPAHILDCIGAKKEDLFLMSEGMSRTHQWMSQYSQLCLLLLLSYLHSITYQGIKLVELVDGTHKTGFKNLVFPGSGQDKSRTKGQQRTNQSIGTLVRNQWESSTPGISSNESPE</sequence>
<proteinExistence type="predicted"/>